<evidence type="ECO:0000313" key="2">
    <source>
        <dbReference type="EMBL" id="ANE50026.1"/>
    </source>
</evidence>
<name>A0A172TSQ3_9BACT</name>
<feature type="transmembrane region" description="Helical" evidence="1">
    <location>
        <begin position="206"/>
        <end position="227"/>
    </location>
</feature>
<dbReference type="STRING" id="1492898.SY85_05465"/>
<dbReference type="Proteomes" id="UP000077177">
    <property type="component" value="Chromosome"/>
</dbReference>
<feature type="transmembrane region" description="Helical" evidence="1">
    <location>
        <begin position="80"/>
        <end position="97"/>
    </location>
</feature>
<dbReference type="AlphaFoldDB" id="A0A172TSQ3"/>
<feature type="transmembrane region" description="Helical" evidence="1">
    <location>
        <begin position="167"/>
        <end position="185"/>
    </location>
</feature>
<evidence type="ECO:0000256" key="1">
    <source>
        <dbReference type="SAM" id="Phobius"/>
    </source>
</evidence>
<reference evidence="2 3" key="2">
    <citation type="journal article" date="2016" name="Int. J. Syst. Evol. Microbiol.">
        <title>Flavisolibacter tropicus sp. nov., isolated from tropical soil.</title>
        <authorList>
            <person name="Lee J.J."/>
            <person name="Kang M.S."/>
            <person name="Kim G.S."/>
            <person name="Lee C.S."/>
            <person name="Lim S."/>
            <person name="Lee J."/>
            <person name="Roh S.H."/>
            <person name="Kang H."/>
            <person name="Ha J.M."/>
            <person name="Bae S."/>
            <person name="Jung H.Y."/>
            <person name="Kim M.K."/>
        </authorList>
    </citation>
    <scope>NUCLEOTIDE SEQUENCE [LARGE SCALE GENOMIC DNA]</scope>
    <source>
        <strain evidence="2 3">LCS9</strain>
    </source>
</reference>
<evidence type="ECO:0000313" key="3">
    <source>
        <dbReference type="Proteomes" id="UP000077177"/>
    </source>
</evidence>
<proteinExistence type="predicted"/>
<feature type="transmembrane region" description="Helical" evidence="1">
    <location>
        <begin position="40"/>
        <end position="60"/>
    </location>
</feature>
<protein>
    <recommendedName>
        <fullName evidence="4">UbiA prenyltransferase family protein</fullName>
    </recommendedName>
</protein>
<keyword evidence="3" id="KW-1185">Reference proteome</keyword>
<feature type="transmembrane region" description="Helical" evidence="1">
    <location>
        <begin position="133"/>
        <end position="155"/>
    </location>
</feature>
<feature type="transmembrane region" description="Helical" evidence="1">
    <location>
        <begin position="12"/>
        <end position="34"/>
    </location>
</feature>
<keyword evidence="1" id="KW-1133">Transmembrane helix</keyword>
<gene>
    <name evidence="2" type="ORF">SY85_05465</name>
</gene>
<dbReference type="RefSeq" id="WP_066402241.1">
    <property type="nucleotide sequence ID" value="NZ_CP011390.1"/>
</dbReference>
<keyword evidence="1" id="KW-0472">Membrane</keyword>
<feature type="transmembrane region" description="Helical" evidence="1">
    <location>
        <begin position="258"/>
        <end position="277"/>
    </location>
</feature>
<keyword evidence="1" id="KW-0812">Transmembrane</keyword>
<feature type="transmembrane region" description="Helical" evidence="1">
    <location>
        <begin position="233"/>
        <end position="251"/>
    </location>
</feature>
<feature type="transmembrane region" description="Helical" evidence="1">
    <location>
        <begin position="103"/>
        <end position="121"/>
    </location>
</feature>
<dbReference type="EMBL" id="CP011390">
    <property type="protein sequence ID" value="ANE50026.1"/>
    <property type="molecule type" value="Genomic_DNA"/>
</dbReference>
<organism evidence="2 3">
    <name type="scientific">Flavisolibacter tropicus</name>
    <dbReference type="NCBI Taxonomy" id="1492898"/>
    <lineage>
        <taxon>Bacteria</taxon>
        <taxon>Pseudomonadati</taxon>
        <taxon>Bacteroidota</taxon>
        <taxon>Chitinophagia</taxon>
        <taxon>Chitinophagales</taxon>
        <taxon>Chitinophagaceae</taxon>
        <taxon>Flavisolibacter</taxon>
    </lineage>
</organism>
<evidence type="ECO:0008006" key="4">
    <source>
        <dbReference type="Google" id="ProtNLM"/>
    </source>
</evidence>
<dbReference type="OrthoDB" id="1467772at2"/>
<reference evidence="3" key="1">
    <citation type="submission" date="2015-01" db="EMBL/GenBank/DDBJ databases">
        <title>Flavisolibacter sp./LCS9/ whole genome sequencing.</title>
        <authorList>
            <person name="Kim M.K."/>
            <person name="Srinivasan S."/>
            <person name="Lee J.-J."/>
        </authorList>
    </citation>
    <scope>NUCLEOTIDE SEQUENCE [LARGE SCALE GENOMIC DNA]</scope>
    <source>
        <strain evidence="3">LCS9</strain>
    </source>
</reference>
<dbReference type="KEGG" id="fla:SY85_05465"/>
<accession>A0A172TSQ3</accession>
<sequence length="278" mass="32287">MLKSIKKGFDFLLFTSLYIAGCTVVMTYQTFLLFDYPINFTLLFFVWFSTLCSYNFHWLLTPAPATTAIKANWHYKNRRLHITLAGMGLIGATYYGLHLLNYWPWLLSIAFITFLYSAPKLPFSPFNQLQKIAVAKTAFLTLVWTYVTAILPLVVNTNNWSTAQHLYIFNRFYLIYSICILFDNRDKETDRQQGIRSLVTNITDKGISVIFWISISVTLLSNLALFYFLPFNVAITFFVPLLILVLLNIPINKTESDYYYYFLLDGLMMLSGLLLFLI</sequence>